<evidence type="ECO:0000313" key="1">
    <source>
        <dbReference type="EMBL" id="WIY00891.1"/>
    </source>
</evidence>
<proteinExistence type="predicted"/>
<dbReference type="AlphaFoldDB" id="A0A9Y2JNV8"/>
<dbReference type="NCBIfam" id="TIGR00026">
    <property type="entry name" value="hi_GC_TIGR00026"/>
    <property type="match status" value="1"/>
</dbReference>
<sequence length="131" mass="15041">MPWPPFLKPAHTIINPIALRRAGRAGSLAVVIHRGRRSGRTYRTPVRAFRRGDIVAIGANFGANSDWVQNILAAGEGELRLRGELCRLTEPRLLRLDELPPVFPRWYRWVLRSLVHTHQCLVMHATKHQQR</sequence>
<dbReference type="InterPro" id="IPR004378">
    <property type="entry name" value="F420H2_quin_Rdtase"/>
</dbReference>
<evidence type="ECO:0000313" key="2">
    <source>
        <dbReference type="Proteomes" id="UP001239397"/>
    </source>
</evidence>
<gene>
    <name evidence="1" type="ORF">QRX60_43710</name>
</gene>
<dbReference type="EMBL" id="CP127295">
    <property type="protein sequence ID" value="WIY00891.1"/>
    <property type="molecule type" value="Genomic_DNA"/>
</dbReference>
<dbReference type="Proteomes" id="UP001239397">
    <property type="component" value="Chromosome"/>
</dbReference>
<accession>A0A9Y2JNV8</accession>
<dbReference type="KEGG" id="amog:QRX60_43710"/>
<dbReference type="Pfam" id="PF04075">
    <property type="entry name" value="F420H2_quin_red"/>
    <property type="match status" value="1"/>
</dbReference>
<dbReference type="Gene3D" id="2.30.110.10">
    <property type="entry name" value="Electron Transport, Fmn-binding Protein, Chain A"/>
    <property type="match status" value="1"/>
</dbReference>
<reference evidence="1 2" key="1">
    <citation type="submission" date="2023-06" db="EMBL/GenBank/DDBJ databases">
        <authorList>
            <person name="Oyuntsetseg B."/>
            <person name="Kim S.B."/>
        </authorList>
    </citation>
    <scope>NUCLEOTIDE SEQUENCE [LARGE SCALE GENOMIC DNA]</scope>
    <source>
        <strain evidence="1 2">4-36</strain>
    </source>
</reference>
<organism evidence="1 2">
    <name type="scientific">Amycolatopsis mongoliensis</name>
    <dbReference type="NCBI Taxonomy" id="715475"/>
    <lineage>
        <taxon>Bacteria</taxon>
        <taxon>Bacillati</taxon>
        <taxon>Actinomycetota</taxon>
        <taxon>Actinomycetes</taxon>
        <taxon>Pseudonocardiales</taxon>
        <taxon>Pseudonocardiaceae</taxon>
        <taxon>Amycolatopsis</taxon>
    </lineage>
</organism>
<dbReference type="GO" id="GO:0016491">
    <property type="term" value="F:oxidoreductase activity"/>
    <property type="evidence" value="ECO:0007669"/>
    <property type="project" value="InterPro"/>
</dbReference>
<name>A0A9Y2JNV8_9PSEU</name>
<protein>
    <submittedName>
        <fullName evidence="1">Nitroreductase family deazaflavin-dependent oxidoreductase</fullName>
    </submittedName>
</protein>
<dbReference type="RefSeq" id="WP_285997352.1">
    <property type="nucleotide sequence ID" value="NZ_CP127295.1"/>
</dbReference>
<keyword evidence="2" id="KW-1185">Reference proteome</keyword>
<dbReference type="InterPro" id="IPR012349">
    <property type="entry name" value="Split_barrel_FMN-bd"/>
</dbReference>